<dbReference type="GO" id="GO:0004659">
    <property type="term" value="F:prenyltransferase activity"/>
    <property type="evidence" value="ECO:0007669"/>
    <property type="project" value="UniProtKB-KW"/>
</dbReference>
<dbReference type="Gene3D" id="3.40.50.1950">
    <property type="entry name" value="Flavin prenyltransferase-like"/>
    <property type="match status" value="1"/>
</dbReference>
<dbReference type="InterPro" id="IPR036551">
    <property type="entry name" value="Flavin_trans-like"/>
</dbReference>
<keyword evidence="1" id="KW-0637">Prenyltransferase</keyword>
<dbReference type="EMBL" id="LAOD01000040">
    <property type="protein sequence ID" value="KJV80046.1"/>
    <property type="molecule type" value="Genomic_DNA"/>
</dbReference>
<dbReference type="GO" id="GO:0016829">
    <property type="term" value="F:lyase activity"/>
    <property type="evidence" value="ECO:0007669"/>
    <property type="project" value="UniProtKB-KW"/>
</dbReference>
<dbReference type="Proteomes" id="UP000033722">
    <property type="component" value="Unassembled WGS sequence"/>
</dbReference>
<keyword evidence="4" id="KW-0808">Transferase</keyword>
<name>A0A0F3PJE3_ANAPH</name>
<dbReference type="PATRIC" id="fig|1359157.3.peg.1518"/>
<evidence type="ECO:0000256" key="4">
    <source>
        <dbReference type="ARBA" id="ARBA00022679"/>
    </source>
</evidence>
<dbReference type="AlphaFoldDB" id="A0A0F3PJE3"/>
<reference evidence="6 7" key="1">
    <citation type="submission" date="2015-01" db="EMBL/GenBank/DDBJ databases">
        <title>Genome Sequencing of Rickettsiales.</title>
        <authorList>
            <person name="Daugherty S.C."/>
            <person name="Su Q."/>
            <person name="Abolude K."/>
            <person name="Beier-Sexton M."/>
            <person name="Carlyon J.A."/>
            <person name="Carter R."/>
            <person name="Day N.P."/>
            <person name="Dumler S.J."/>
            <person name="Dyachenko V."/>
            <person name="Godinez A."/>
            <person name="Kurtti T.J."/>
            <person name="Lichay M."/>
            <person name="Mullins K.E."/>
            <person name="Ott S."/>
            <person name="Pappas-Brown V."/>
            <person name="Paris D.H."/>
            <person name="Patel P."/>
            <person name="Richards A.L."/>
            <person name="Sadzewicz L."/>
            <person name="Sears K."/>
            <person name="Seidman D."/>
            <person name="Sengamalay N."/>
            <person name="Stenos J."/>
            <person name="Tallon L.J."/>
            <person name="Vincent G."/>
            <person name="Fraser C.M."/>
            <person name="Munderloh U."/>
            <person name="Dunning-Hotopp J.C."/>
        </authorList>
    </citation>
    <scope>NUCLEOTIDE SEQUENCE [LARGE SCALE GENOMIC DNA]</scope>
    <source>
        <strain evidence="6 7">CRT53-1</strain>
    </source>
</reference>
<feature type="domain" description="Flavoprotein" evidence="5">
    <location>
        <begin position="1"/>
        <end position="71"/>
    </location>
</feature>
<protein>
    <submittedName>
        <fullName evidence="6">Polyprenyl P-hydroxybenzoate and phenylacrylic acid decarboxylase family protein</fullName>
        <ecNumber evidence="6">4.1.1.-</ecNumber>
    </submittedName>
</protein>
<proteinExistence type="predicted"/>
<dbReference type="InterPro" id="IPR004507">
    <property type="entry name" value="UbiX-like"/>
</dbReference>
<comment type="caution">
    <text evidence="6">The sequence shown here is derived from an EMBL/GenBank/DDBJ whole genome shotgun (WGS) entry which is preliminary data.</text>
</comment>
<accession>A0A0F3PJE3</accession>
<keyword evidence="2" id="KW-0285">Flavoprotein</keyword>
<sequence>MLTRAADVTLKERRKLVLMLRETPFHLGHLRNMTALTEIGAIIAPPIPSFYHNPKSIMDIVDHSVSRVLNIFGLWDKAKEWQGLKK</sequence>
<keyword evidence="6" id="KW-0456">Lyase</keyword>
<evidence type="ECO:0000313" key="7">
    <source>
        <dbReference type="Proteomes" id="UP000033722"/>
    </source>
</evidence>
<evidence type="ECO:0000256" key="2">
    <source>
        <dbReference type="ARBA" id="ARBA00022630"/>
    </source>
</evidence>
<gene>
    <name evidence="6" type="ORF">APHCRT_1610</name>
</gene>
<organism evidence="6 7">
    <name type="scientific">Anaplasma phagocytophilum str. CRT53-1</name>
    <dbReference type="NCBI Taxonomy" id="1359157"/>
    <lineage>
        <taxon>Bacteria</taxon>
        <taxon>Pseudomonadati</taxon>
        <taxon>Pseudomonadota</taxon>
        <taxon>Alphaproteobacteria</taxon>
        <taxon>Rickettsiales</taxon>
        <taxon>Anaplasmataceae</taxon>
        <taxon>Anaplasma</taxon>
        <taxon>phagocytophilum group</taxon>
    </lineage>
</organism>
<dbReference type="EC" id="4.1.1.-" evidence="6"/>
<dbReference type="InterPro" id="IPR003382">
    <property type="entry name" value="Flavoprotein"/>
</dbReference>
<dbReference type="Pfam" id="PF02441">
    <property type="entry name" value="Flavoprotein"/>
    <property type="match status" value="1"/>
</dbReference>
<keyword evidence="3" id="KW-0288">FMN</keyword>
<evidence type="ECO:0000256" key="1">
    <source>
        <dbReference type="ARBA" id="ARBA00022602"/>
    </source>
</evidence>
<dbReference type="NCBIfam" id="TIGR00421">
    <property type="entry name" value="ubiX_pad"/>
    <property type="match status" value="1"/>
</dbReference>
<evidence type="ECO:0000256" key="3">
    <source>
        <dbReference type="ARBA" id="ARBA00022643"/>
    </source>
</evidence>
<evidence type="ECO:0000313" key="6">
    <source>
        <dbReference type="EMBL" id="KJV80046.1"/>
    </source>
</evidence>
<dbReference type="SUPFAM" id="SSF52507">
    <property type="entry name" value="Homo-oligomeric flavin-containing Cys decarboxylases, HFCD"/>
    <property type="match status" value="1"/>
</dbReference>
<evidence type="ECO:0000259" key="5">
    <source>
        <dbReference type="Pfam" id="PF02441"/>
    </source>
</evidence>